<protein>
    <submittedName>
        <fullName evidence="2 4">Uncharacterized protein</fullName>
    </submittedName>
</protein>
<dbReference type="Proteomes" id="UP000272942">
    <property type="component" value="Unassembled WGS sequence"/>
</dbReference>
<evidence type="ECO:0000313" key="4">
    <source>
        <dbReference type="WBParaSite" id="ECPE_0000919401-mRNA-1"/>
    </source>
</evidence>
<reference evidence="4" key="1">
    <citation type="submission" date="2016-06" db="UniProtKB">
        <authorList>
            <consortium name="WormBaseParasite"/>
        </authorList>
    </citation>
    <scope>IDENTIFICATION</scope>
</reference>
<dbReference type="WBParaSite" id="ECPE_0000919401-mRNA-1">
    <property type="protein sequence ID" value="ECPE_0000919401-mRNA-1"/>
    <property type="gene ID" value="ECPE_0000919401"/>
</dbReference>
<feature type="region of interest" description="Disordered" evidence="1">
    <location>
        <begin position="24"/>
        <end position="108"/>
    </location>
</feature>
<feature type="compositionally biased region" description="Polar residues" evidence="1">
    <location>
        <begin position="69"/>
        <end position="79"/>
    </location>
</feature>
<name>A0A183AQD1_9TREM</name>
<evidence type="ECO:0000256" key="1">
    <source>
        <dbReference type="SAM" id="MobiDB-lite"/>
    </source>
</evidence>
<evidence type="ECO:0000313" key="2">
    <source>
        <dbReference type="EMBL" id="VDP84897.1"/>
    </source>
</evidence>
<keyword evidence="3" id="KW-1185">Reference proteome</keyword>
<dbReference type="EMBL" id="UZAN01047005">
    <property type="protein sequence ID" value="VDP84897.1"/>
    <property type="molecule type" value="Genomic_DNA"/>
</dbReference>
<feature type="compositionally biased region" description="Polar residues" evidence="1">
    <location>
        <begin position="24"/>
        <end position="61"/>
    </location>
</feature>
<proteinExistence type="predicted"/>
<evidence type="ECO:0000313" key="3">
    <source>
        <dbReference type="Proteomes" id="UP000272942"/>
    </source>
</evidence>
<feature type="compositionally biased region" description="Polar residues" evidence="1">
    <location>
        <begin position="92"/>
        <end position="105"/>
    </location>
</feature>
<gene>
    <name evidence="2" type="ORF">ECPE_LOCUS9166</name>
</gene>
<accession>A0A183AQD1</accession>
<organism evidence="4">
    <name type="scientific">Echinostoma caproni</name>
    <dbReference type="NCBI Taxonomy" id="27848"/>
    <lineage>
        <taxon>Eukaryota</taxon>
        <taxon>Metazoa</taxon>
        <taxon>Spiralia</taxon>
        <taxon>Lophotrochozoa</taxon>
        <taxon>Platyhelminthes</taxon>
        <taxon>Trematoda</taxon>
        <taxon>Digenea</taxon>
        <taxon>Plagiorchiida</taxon>
        <taxon>Echinostomata</taxon>
        <taxon>Echinostomatoidea</taxon>
        <taxon>Echinostomatidae</taxon>
        <taxon>Echinostoma</taxon>
    </lineage>
</organism>
<sequence>MPFLTVFPSRSICFLTACRGSKASRGQNQQGIKVSSVDGAQSANRRLPGNLSNTHSAQNLTEPVRLNTYPDSSVLTDPQMTGPRQAPMTTADAENTMPNSSIKPSNTTPAPNTVAATMYDPAVVQSYLAQVQGYLPGLPCSAPHCSTCYPVLDSTNYINNASPPAVQQPMLLTRSLLGGVGSARASGTSAPPSCYLWLGQDAEAQKQIYQAQLALSQLSLNPITPGIAQNYAVASDCSTGVPLVPTNPTGEPASGGGQLLNSVSNICTCMSILVLVIIFYKKAG</sequence>
<reference evidence="2 3" key="2">
    <citation type="submission" date="2018-11" db="EMBL/GenBank/DDBJ databases">
        <authorList>
            <consortium name="Pathogen Informatics"/>
        </authorList>
    </citation>
    <scope>NUCLEOTIDE SEQUENCE [LARGE SCALE GENOMIC DNA]</scope>
    <source>
        <strain evidence="2 3">Egypt</strain>
    </source>
</reference>
<dbReference type="AlphaFoldDB" id="A0A183AQD1"/>